<evidence type="ECO:0000259" key="2">
    <source>
        <dbReference type="Pfam" id="PF00561"/>
    </source>
</evidence>
<feature type="domain" description="AB hydrolase-1" evidence="2">
    <location>
        <begin position="53"/>
        <end position="301"/>
    </location>
</feature>
<dbReference type="PANTHER" id="PTHR43798">
    <property type="entry name" value="MONOACYLGLYCEROL LIPASE"/>
    <property type="match status" value="1"/>
</dbReference>
<dbReference type="Proteomes" id="UP000317573">
    <property type="component" value="Unassembled WGS sequence"/>
</dbReference>
<dbReference type="PANTHER" id="PTHR43798:SF31">
    <property type="entry name" value="AB HYDROLASE SUPERFAMILY PROTEIN YCLE"/>
    <property type="match status" value="1"/>
</dbReference>
<evidence type="ECO:0000256" key="1">
    <source>
        <dbReference type="ARBA" id="ARBA00022801"/>
    </source>
</evidence>
<dbReference type="GO" id="GO:0016020">
    <property type="term" value="C:membrane"/>
    <property type="evidence" value="ECO:0007669"/>
    <property type="project" value="TreeGrafter"/>
</dbReference>
<organism evidence="3 4">
    <name type="scientific">Rhodococcus rhodochrous J45</name>
    <dbReference type="NCBI Taxonomy" id="935266"/>
    <lineage>
        <taxon>Bacteria</taxon>
        <taxon>Bacillati</taxon>
        <taxon>Actinomycetota</taxon>
        <taxon>Actinomycetes</taxon>
        <taxon>Mycobacteriales</taxon>
        <taxon>Nocardiaceae</taxon>
        <taxon>Rhodococcus</taxon>
    </lineage>
</organism>
<comment type="caution">
    <text evidence="3">The sequence shown here is derived from an EMBL/GenBank/DDBJ whole genome shotgun (WGS) entry which is preliminary data.</text>
</comment>
<dbReference type="EMBL" id="VLJT01000028">
    <property type="protein sequence ID" value="TWH15844.1"/>
    <property type="molecule type" value="Genomic_DNA"/>
</dbReference>
<dbReference type="Gene3D" id="3.40.50.1820">
    <property type="entry name" value="alpha/beta hydrolase"/>
    <property type="match status" value="1"/>
</dbReference>
<dbReference type="InterPro" id="IPR029058">
    <property type="entry name" value="AB_hydrolase_fold"/>
</dbReference>
<evidence type="ECO:0000313" key="3">
    <source>
        <dbReference type="EMBL" id="TWH15844.1"/>
    </source>
</evidence>
<dbReference type="RefSeq" id="WP_145692379.1">
    <property type="nucleotide sequence ID" value="NZ_VLJT01000028.1"/>
</dbReference>
<dbReference type="Pfam" id="PF00561">
    <property type="entry name" value="Abhydrolase_1"/>
    <property type="match status" value="1"/>
</dbReference>
<name>A0A562E298_RHORH</name>
<accession>A0A562E298</accession>
<dbReference type="GO" id="GO:0016787">
    <property type="term" value="F:hydrolase activity"/>
    <property type="evidence" value="ECO:0007669"/>
    <property type="project" value="UniProtKB-KW"/>
</dbReference>
<proteinExistence type="predicted"/>
<evidence type="ECO:0000313" key="4">
    <source>
        <dbReference type="Proteomes" id="UP000317573"/>
    </source>
</evidence>
<dbReference type="InterPro" id="IPR050266">
    <property type="entry name" value="AB_hydrolase_sf"/>
</dbReference>
<reference evidence="3 4" key="1">
    <citation type="submission" date="2019-07" db="EMBL/GenBank/DDBJ databases">
        <title>Genome sequencing of lignin-degrading bacterial isolates.</title>
        <authorList>
            <person name="Gladden J."/>
        </authorList>
    </citation>
    <scope>NUCLEOTIDE SEQUENCE [LARGE SCALE GENOMIC DNA]</scope>
    <source>
        <strain evidence="3 4">J45</strain>
    </source>
</reference>
<dbReference type="AlphaFoldDB" id="A0A562E298"/>
<keyword evidence="1" id="KW-0378">Hydrolase</keyword>
<dbReference type="SUPFAM" id="SSF53474">
    <property type="entry name" value="alpha/beta-Hydrolases"/>
    <property type="match status" value="1"/>
</dbReference>
<protein>
    <submittedName>
        <fullName evidence="3">Pimeloyl-ACP methyl ester carboxylesterase</fullName>
    </submittedName>
</protein>
<sequence>MSDGVGAAIHRSTATARARVRTAVPGRVPEVLGVRSKDGTRIHTEAYGPADAPTIVLAHGILCELGFWRNQIRDLSDDYRVVAFDHRGHGRSQAAPARAYTMDHLADDLHAVLGAAAPDGRPVVVAGHSMGGIAVMAWAERYPRDVDTRVSAVGLVNTTPGEIFDNVQFLRGPQSLTKVRRRVAQTVVPLARMPLPQRMPLRRHLLSRVAVGTGAAATITADVDRMLGRTSARGRGGYGRLLVNMIDTVDPSAITAPTLVIAGSHDRISPPGRSEWIAERLPNLLELRTFDSGHCGPLERPGEVSAALRELIEMP</sequence>
<gene>
    <name evidence="3" type="ORF">L618_000300004180</name>
</gene>
<dbReference type="InterPro" id="IPR000073">
    <property type="entry name" value="AB_hydrolase_1"/>
</dbReference>